<dbReference type="Proteomes" id="UP001054945">
    <property type="component" value="Unassembled WGS sequence"/>
</dbReference>
<reference evidence="1 2" key="1">
    <citation type="submission" date="2021-06" db="EMBL/GenBank/DDBJ databases">
        <title>Caerostris extrusa draft genome.</title>
        <authorList>
            <person name="Kono N."/>
            <person name="Arakawa K."/>
        </authorList>
    </citation>
    <scope>NUCLEOTIDE SEQUENCE [LARGE SCALE GENOMIC DNA]</scope>
</reference>
<protein>
    <submittedName>
        <fullName evidence="1">Uncharacterized protein</fullName>
    </submittedName>
</protein>
<evidence type="ECO:0000313" key="2">
    <source>
        <dbReference type="Proteomes" id="UP001054945"/>
    </source>
</evidence>
<organism evidence="1 2">
    <name type="scientific">Caerostris extrusa</name>
    <name type="common">Bark spider</name>
    <name type="synonym">Caerostris bankana</name>
    <dbReference type="NCBI Taxonomy" id="172846"/>
    <lineage>
        <taxon>Eukaryota</taxon>
        <taxon>Metazoa</taxon>
        <taxon>Ecdysozoa</taxon>
        <taxon>Arthropoda</taxon>
        <taxon>Chelicerata</taxon>
        <taxon>Arachnida</taxon>
        <taxon>Araneae</taxon>
        <taxon>Araneomorphae</taxon>
        <taxon>Entelegynae</taxon>
        <taxon>Araneoidea</taxon>
        <taxon>Araneidae</taxon>
        <taxon>Caerostris</taxon>
    </lineage>
</organism>
<keyword evidence="2" id="KW-1185">Reference proteome</keyword>
<comment type="caution">
    <text evidence="1">The sequence shown here is derived from an EMBL/GenBank/DDBJ whole genome shotgun (WGS) entry which is preliminary data.</text>
</comment>
<gene>
    <name evidence="1" type="ORF">CEXT_305241</name>
</gene>
<name>A0AAV4XBA0_CAEEX</name>
<evidence type="ECO:0000313" key="1">
    <source>
        <dbReference type="EMBL" id="GIY92380.1"/>
    </source>
</evidence>
<accession>A0AAV4XBA0</accession>
<dbReference type="EMBL" id="BPLR01017529">
    <property type="protein sequence ID" value="GIY92380.1"/>
    <property type="molecule type" value="Genomic_DNA"/>
</dbReference>
<proteinExistence type="predicted"/>
<dbReference type="AlphaFoldDB" id="A0AAV4XBA0"/>
<sequence length="176" mass="20092">MVIVGGYKCGNFSREKLRHILARLPVFTSSLRALSRVCVCSATFIMSLLFPTPGSIEISRGTSRRCHLWSRLSEEEREQTPIFFYTVLGEGGTLCTLPPSFRRRGGWNKKRQIIEDWIGRGFQRGKKNNNDDDDDDDDEKVILMSNPLVFVVAEDSYCQSSMLFDAINEIGFDFSY</sequence>